<dbReference type="Proteomes" id="UP000515135">
    <property type="component" value="Unplaced"/>
</dbReference>
<sequence>MLVFTWVPPDAAVTGYRIMYGQEEATERLIPSPGPGARSAVITGLQPDTIYKVAITTIGVYRESLPLVGQNRTAPVPTTSTPATTSGRTSRRTTVFFPSSSSSSTPAKTSESAGDQISDDSDSGSDSDYYDSDYYYDSEPEPPIPTTESSEAGKLVI</sequence>
<feature type="domain" description="Fibronectin type-III" evidence="2">
    <location>
        <begin position="1"/>
        <end position="77"/>
    </location>
</feature>
<dbReference type="Pfam" id="PF00041">
    <property type="entry name" value="fn3"/>
    <property type="match status" value="1"/>
</dbReference>
<dbReference type="RefSeq" id="XP_019627151.1">
    <property type="nucleotide sequence ID" value="XM_019771592.1"/>
</dbReference>
<dbReference type="InterPro" id="IPR003961">
    <property type="entry name" value="FN3_dom"/>
</dbReference>
<dbReference type="SUPFAM" id="SSF49265">
    <property type="entry name" value="Fibronectin type III"/>
    <property type="match status" value="1"/>
</dbReference>
<dbReference type="GeneID" id="109472019"/>
<feature type="compositionally biased region" description="Low complexity" evidence="1">
    <location>
        <begin position="72"/>
        <end position="113"/>
    </location>
</feature>
<dbReference type="Gene3D" id="2.60.40.10">
    <property type="entry name" value="Immunoglobulins"/>
    <property type="match status" value="1"/>
</dbReference>
<dbReference type="InterPro" id="IPR036116">
    <property type="entry name" value="FN3_sf"/>
</dbReference>
<dbReference type="AlphaFoldDB" id="A0A6P4ZBR9"/>
<feature type="region of interest" description="Disordered" evidence="1">
    <location>
        <begin position="66"/>
        <end position="157"/>
    </location>
</feature>
<dbReference type="PROSITE" id="PS50853">
    <property type="entry name" value="FN3"/>
    <property type="match status" value="1"/>
</dbReference>
<reference evidence="4" key="1">
    <citation type="submission" date="2025-08" db="UniProtKB">
        <authorList>
            <consortium name="RefSeq"/>
        </authorList>
    </citation>
    <scope>IDENTIFICATION</scope>
    <source>
        <tissue evidence="4">Gonad</tissue>
    </source>
</reference>
<name>A0A6P4ZBR9_BRABE</name>
<keyword evidence="3" id="KW-1185">Reference proteome</keyword>
<dbReference type="InterPro" id="IPR013783">
    <property type="entry name" value="Ig-like_fold"/>
</dbReference>
<evidence type="ECO:0000259" key="2">
    <source>
        <dbReference type="PROSITE" id="PS50853"/>
    </source>
</evidence>
<evidence type="ECO:0000313" key="3">
    <source>
        <dbReference type="Proteomes" id="UP000515135"/>
    </source>
</evidence>
<proteinExistence type="predicted"/>
<evidence type="ECO:0000313" key="4">
    <source>
        <dbReference type="RefSeq" id="XP_019627151.1"/>
    </source>
</evidence>
<evidence type="ECO:0000256" key="1">
    <source>
        <dbReference type="SAM" id="MobiDB-lite"/>
    </source>
</evidence>
<feature type="compositionally biased region" description="Acidic residues" evidence="1">
    <location>
        <begin position="117"/>
        <end position="140"/>
    </location>
</feature>
<gene>
    <name evidence="4" type="primary">LOC109472019</name>
</gene>
<dbReference type="CDD" id="cd00063">
    <property type="entry name" value="FN3"/>
    <property type="match status" value="1"/>
</dbReference>
<accession>A0A6P4ZBR9</accession>
<organism evidence="3 4">
    <name type="scientific">Branchiostoma belcheri</name>
    <name type="common">Amphioxus</name>
    <dbReference type="NCBI Taxonomy" id="7741"/>
    <lineage>
        <taxon>Eukaryota</taxon>
        <taxon>Metazoa</taxon>
        <taxon>Chordata</taxon>
        <taxon>Cephalochordata</taxon>
        <taxon>Leptocardii</taxon>
        <taxon>Amphioxiformes</taxon>
        <taxon>Branchiostomatidae</taxon>
        <taxon>Branchiostoma</taxon>
    </lineage>
</organism>
<protein>
    <submittedName>
        <fullName evidence="4">Fibronectin-like</fullName>
    </submittedName>
</protein>
<dbReference type="KEGG" id="bbel:109472019"/>